<dbReference type="InterPro" id="IPR007372">
    <property type="entry name" value="Lipid/polyisoprenoid-bd_YceI"/>
</dbReference>
<evidence type="ECO:0000313" key="6">
    <source>
        <dbReference type="Proteomes" id="UP001501594"/>
    </source>
</evidence>
<protein>
    <recommendedName>
        <fullName evidence="4">Lipid/polyisoprenoid-binding YceI-like domain-containing protein</fullName>
    </recommendedName>
</protein>
<keyword evidence="3" id="KW-0812">Transmembrane</keyword>
<dbReference type="RefSeq" id="WP_344798630.1">
    <property type="nucleotide sequence ID" value="NZ_BAABAU010000012.1"/>
</dbReference>
<proteinExistence type="inferred from homology"/>
<keyword evidence="3" id="KW-1133">Transmembrane helix</keyword>
<accession>A0ABP8E746</accession>
<keyword evidence="3" id="KW-0472">Membrane</keyword>
<dbReference type="InterPro" id="IPR036761">
    <property type="entry name" value="TTHA0802/YceI-like_sf"/>
</dbReference>
<feature type="compositionally biased region" description="Low complexity" evidence="2">
    <location>
        <begin position="51"/>
        <end position="61"/>
    </location>
</feature>
<dbReference type="EMBL" id="BAABAU010000012">
    <property type="protein sequence ID" value="GAA4267896.1"/>
    <property type="molecule type" value="Genomic_DNA"/>
</dbReference>
<comment type="caution">
    <text evidence="5">The sequence shown here is derived from an EMBL/GenBank/DDBJ whole genome shotgun (WGS) entry which is preliminary data.</text>
</comment>
<keyword evidence="6" id="KW-1185">Reference proteome</keyword>
<dbReference type="PANTHER" id="PTHR34406">
    <property type="entry name" value="PROTEIN YCEI"/>
    <property type="match status" value="1"/>
</dbReference>
<dbReference type="Gene3D" id="2.40.128.110">
    <property type="entry name" value="Lipid/polyisoprenoid-binding, YceI-like"/>
    <property type="match status" value="1"/>
</dbReference>
<dbReference type="SMART" id="SM00867">
    <property type="entry name" value="YceI"/>
    <property type="match status" value="1"/>
</dbReference>
<dbReference type="Proteomes" id="UP001501594">
    <property type="component" value="Unassembled WGS sequence"/>
</dbReference>
<gene>
    <name evidence="5" type="ORF">GCM10022256_35080</name>
</gene>
<feature type="compositionally biased region" description="Gly residues" evidence="2">
    <location>
        <begin position="62"/>
        <end position="71"/>
    </location>
</feature>
<evidence type="ECO:0000313" key="5">
    <source>
        <dbReference type="EMBL" id="GAA4267896.1"/>
    </source>
</evidence>
<evidence type="ECO:0000256" key="2">
    <source>
        <dbReference type="SAM" id="MobiDB-lite"/>
    </source>
</evidence>
<dbReference type="Pfam" id="PF04264">
    <property type="entry name" value="YceI"/>
    <property type="match status" value="1"/>
</dbReference>
<feature type="region of interest" description="Disordered" evidence="2">
    <location>
        <begin position="49"/>
        <end position="77"/>
    </location>
</feature>
<organism evidence="5 6">
    <name type="scientific">Frondihabitans peucedani</name>
    <dbReference type="NCBI Taxonomy" id="598626"/>
    <lineage>
        <taxon>Bacteria</taxon>
        <taxon>Bacillati</taxon>
        <taxon>Actinomycetota</taxon>
        <taxon>Actinomycetes</taxon>
        <taxon>Micrococcales</taxon>
        <taxon>Microbacteriaceae</taxon>
        <taxon>Frondihabitans</taxon>
    </lineage>
</organism>
<dbReference type="SUPFAM" id="SSF101874">
    <property type="entry name" value="YceI-like"/>
    <property type="match status" value="1"/>
</dbReference>
<evidence type="ECO:0000256" key="1">
    <source>
        <dbReference type="ARBA" id="ARBA00008812"/>
    </source>
</evidence>
<comment type="similarity">
    <text evidence="1">Belongs to the UPF0312 family.</text>
</comment>
<evidence type="ECO:0000259" key="4">
    <source>
        <dbReference type="SMART" id="SM00867"/>
    </source>
</evidence>
<feature type="domain" description="Lipid/polyisoprenoid-binding YceI-like" evidence="4">
    <location>
        <begin position="83"/>
        <end position="248"/>
    </location>
</feature>
<name>A0ABP8E746_9MICO</name>
<sequence length="251" mass="25329">MTENRERRPRRLTRGLLIGSAVAVVVIGVGVIVGPRLYAQQVNGSAAAAPTLSSGARSGSTAGSGSGGSAGTGRLTSAESTGSWAATGSSFAGYRVHEVLQGQNVNVVGRTKKVSADVALDAGRLSSGTVTVQVGDISTPESARDAYFRGTALQTQKFPEATFVVTKPVDLSAALAGSSTTVAVPGRLTLHGVTRAETFEAQVGVDGDDLQVVGSIPIAFADFGVSAPSLGFVTVDDHGAVEVSLSLKKGS</sequence>
<feature type="transmembrane region" description="Helical" evidence="3">
    <location>
        <begin position="12"/>
        <end position="33"/>
    </location>
</feature>
<evidence type="ECO:0000256" key="3">
    <source>
        <dbReference type="SAM" id="Phobius"/>
    </source>
</evidence>
<dbReference type="PANTHER" id="PTHR34406:SF1">
    <property type="entry name" value="PROTEIN YCEI"/>
    <property type="match status" value="1"/>
</dbReference>
<reference evidence="6" key="1">
    <citation type="journal article" date="2019" name="Int. J. Syst. Evol. Microbiol.">
        <title>The Global Catalogue of Microorganisms (GCM) 10K type strain sequencing project: providing services to taxonomists for standard genome sequencing and annotation.</title>
        <authorList>
            <consortium name="The Broad Institute Genomics Platform"/>
            <consortium name="The Broad Institute Genome Sequencing Center for Infectious Disease"/>
            <person name="Wu L."/>
            <person name="Ma J."/>
        </authorList>
    </citation>
    <scope>NUCLEOTIDE SEQUENCE [LARGE SCALE GENOMIC DNA]</scope>
    <source>
        <strain evidence="6">JCM 17442</strain>
    </source>
</reference>